<dbReference type="InterPro" id="IPR019734">
    <property type="entry name" value="TPR_rpt"/>
</dbReference>
<sequence>MTAPPLTRFIGRRRDVSEIRRLLGESRLLSLVGPGGSGKTRLAREVCTGPDTAWVALAEAGADQVVPAVLDALGVAEVPGRGPADLIGHRPLLLVLDNCEHLVAAAAGLAGELLRACPGLRVLTTSREPLAVAGEHVWWVEGLPDADSVRLFADRARRVAPGFTVGEGNADAVARLCRRLDGMPLALELAAARVRMLPPQRILDRLDDAFGLLVTADRDVPARHATLRAALDWSYDLLPGPERDLFARLAVFRGGFTLDAAEAVGGPDALPLLARLVDKSLVQAQADGDQERYRLLDVVRQYASARGPAADPGAHAHYYVAFAEHADARLTGPGQEVWLDRLHLERDNLRAAFGWAREHDPAAAVRLAVALGHYHRLRGRYAEGGDRLRAALELADASTPPAVLAKALAGLGALEFLQCAYESAAARLHRAVALFERAGDTHGAALALHRLGGIAREQGRYAEARARHERSLAAWRGLGDPAGTARAVKALSFTAWLEGDYAHAATLATDALRQFRELDDPDGMIGALVDLGAATLRGGDPAGARPLLREALELSRRLGSAEGIAWSTEQLGLAALLLGEREDALGLLREGLRLHHEVGDRWRTAGVLDVLAGLLADARTAAVLLSAAAAARAAIGTPLPPCDRLDREYCVRTVTARLAGGERERAAAEGAAMPLDRAVELALAGPAAVPVVRTPPAGLVVEALGRARVLAGGRVLGPEDWTYAKPRELLYHLLTHPGAGKDEIGAALWPDAGPAELRNSFHTCLKHLRRALGGAVTVRFTAGGYRVEGDVRYDVDAFLAAADGEDLAALTEAARRYTGDFLAGVPAGDWAAVPRDRLRRRYEQVMLTRGVLLGRERRFAEAAEVFTRLIEHDPLLEAAHRGLMRCHAALGNPARALRQYDDLVGLLRSEVGASASPETRALHDRLRHAMAA</sequence>
<organism evidence="2 3">
    <name type="scientific">Catenuloplanes atrovinosus</name>
    <dbReference type="NCBI Taxonomy" id="137266"/>
    <lineage>
        <taxon>Bacteria</taxon>
        <taxon>Bacillati</taxon>
        <taxon>Actinomycetota</taxon>
        <taxon>Actinomycetes</taxon>
        <taxon>Micromonosporales</taxon>
        <taxon>Micromonosporaceae</taxon>
        <taxon>Catenuloplanes</taxon>
    </lineage>
</organism>
<dbReference type="Pfam" id="PF13424">
    <property type="entry name" value="TPR_12"/>
    <property type="match status" value="2"/>
</dbReference>
<dbReference type="EMBL" id="JAVDYB010000001">
    <property type="protein sequence ID" value="MDR7278026.1"/>
    <property type="molecule type" value="Genomic_DNA"/>
</dbReference>
<evidence type="ECO:0000259" key="1">
    <source>
        <dbReference type="SMART" id="SM01043"/>
    </source>
</evidence>
<dbReference type="InterPro" id="IPR036388">
    <property type="entry name" value="WH-like_DNA-bd_sf"/>
</dbReference>
<dbReference type="GO" id="GO:0003677">
    <property type="term" value="F:DNA binding"/>
    <property type="evidence" value="ECO:0007669"/>
    <property type="project" value="InterPro"/>
</dbReference>
<reference evidence="2" key="1">
    <citation type="submission" date="2023-07" db="EMBL/GenBank/DDBJ databases">
        <title>Sequencing the genomes of 1000 actinobacteria strains.</title>
        <authorList>
            <person name="Klenk H.-P."/>
        </authorList>
    </citation>
    <scope>NUCLEOTIDE SEQUENCE</scope>
    <source>
        <strain evidence="2">DSM 44707</strain>
    </source>
</reference>
<dbReference type="PANTHER" id="PTHR47691">
    <property type="entry name" value="REGULATOR-RELATED"/>
    <property type="match status" value="1"/>
</dbReference>
<dbReference type="SMART" id="SM01043">
    <property type="entry name" value="BTAD"/>
    <property type="match status" value="1"/>
</dbReference>
<dbReference type="Pfam" id="PF25872">
    <property type="entry name" value="HTH_77"/>
    <property type="match status" value="1"/>
</dbReference>
<dbReference type="PRINTS" id="PR00364">
    <property type="entry name" value="DISEASERSIST"/>
</dbReference>
<evidence type="ECO:0000313" key="3">
    <source>
        <dbReference type="Proteomes" id="UP001183643"/>
    </source>
</evidence>
<protein>
    <submittedName>
        <fullName evidence="2">ATPase/DNA-binding SARP family transcriptional activator</fullName>
    </submittedName>
</protein>
<dbReference type="Gene3D" id="1.10.10.10">
    <property type="entry name" value="Winged helix-like DNA-binding domain superfamily/Winged helix DNA-binding domain"/>
    <property type="match status" value="2"/>
</dbReference>
<name>A0AAE3YSX3_9ACTN</name>
<dbReference type="InterPro" id="IPR016032">
    <property type="entry name" value="Sig_transdc_resp-reg_C-effctor"/>
</dbReference>
<dbReference type="SUPFAM" id="SSF48452">
    <property type="entry name" value="TPR-like"/>
    <property type="match status" value="3"/>
</dbReference>
<dbReference type="InterPro" id="IPR058852">
    <property type="entry name" value="HTH_77"/>
</dbReference>
<evidence type="ECO:0000313" key="2">
    <source>
        <dbReference type="EMBL" id="MDR7278026.1"/>
    </source>
</evidence>
<dbReference type="SMART" id="SM00028">
    <property type="entry name" value="TPR"/>
    <property type="match status" value="6"/>
</dbReference>
<comment type="caution">
    <text evidence="2">The sequence shown here is derived from an EMBL/GenBank/DDBJ whole genome shotgun (WGS) entry which is preliminary data.</text>
</comment>
<dbReference type="InterPro" id="IPR005158">
    <property type="entry name" value="BTAD"/>
</dbReference>
<dbReference type="Gene3D" id="3.40.50.300">
    <property type="entry name" value="P-loop containing nucleotide triphosphate hydrolases"/>
    <property type="match status" value="1"/>
</dbReference>
<accession>A0AAE3YSX3</accession>
<dbReference type="Gene3D" id="1.25.40.10">
    <property type="entry name" value="Tetratricopeptide repeat domain"/>
    <property type="match status" value="2"/>
</dbReference>
<feature type="domain" description="Bacterial transcriptional activator" evidence="1">
    <location>
        <begin position="793"/>
        <end position="927"/>
    </location>
</feature>
<dbReference type="AlphaFoldDB" id="A0AAE3YSX3"/>
<gene>
    <name evidence="2" type="ORF">J2S41_004804</name>
</gene>
<proteinExistence type="predicted"/>
<dbReference type="RefSeq" id="WP_310370685.1">
    <property type="nucleotide sequence ID" value="NZ_JAVDYB010000001.1"/>
</dbReference>
<dbReference type="SUPFAM" id="SSF46894">
    <property type="entry name" value="C-terminal effector domain of the bipartite response regulators"/>
    <property type="match status" value="1"/>
</dbReference>
<dbReference type="InterPro" id="IPR027417">
    <property type="entry name" value="P-loop_NTPase"/>
</dbReference>
<dbReference type="GO" id="GO:0006355">
    <property type="term" value="P:regulation of DNA-templated transcription"/>
    <property type="evidence" value="ECO:0007669"/>
    <property type="project" value="InterPro"/>
</dbReference>
<keyword evidence="3" id="KW-1185">Reference proteome</keyword>
<dbReference type="PANTHER" id="PTHR47691:SF3">
    <property type="entry name" value="HTH-TYPE TRANSCRIPTIONAL REGULATOR RV0890C-RELATED"/>
    <property type="match status" value="1"/>
</dbReference>
<dbReference type="Pfam" id="PF03704">
    <property type="entry name" value="BTAD"/>
    <property type="match status" value="1"/>
</dbReference>
<dbReference type="SUPFAM" id="SSF52540">
    <property type="entry name" value="P-loop containing nucleoside triphosphate hydrolases"/>
    <property type="match status" value="1"/>
</dbReference>
<dbReference type="InterPro" id="IPR011990">
    <property type="entry name" value="TPR-like_helical_dom_sf"/>
</dbReference>
<dbReference type="Proteomes" id="UP001183643">
    <property type="component" value="Unassembled WGS sequence"/>
</dbReference>